<comment type="catalytic activity">
    <reaction evidence="4">
        <text>alpha,alpha-trehalose 6-phosphate + H2O = alpha,alpha-trehalose + phosphate</text>
        <dbReference type="Rhea" id="RHEA:23420"/>
        <dbReference type="ChEBI" id="CHEBI:15377"/>
        <dbReference type="ChEBI" id="CHEBI:16551"/>
        <dbReference type="ChEBI" id="CHEBI:43474"/>
        <dbReference type="ChEBI" id="CHEBI:58429"/>
        <dbReference type="EC" id="3.1.3.12"/>
    </reaction>
</comment>
<keyword evidence="4" id="KW-0460">Magnesium</keyword>
<comment type="cofactor">
    <cofactor evidence="4">
        <name>Mg(2+)</name>
        <dbReference type="ChEBI" id="CHEBI:18420"/>
    </cofactor>
</comment>
<dbReference type="RefSeq" id="WP_127688701.1">
    <property type="nucleotide sequence ID" value="NZ_RZUL01000001.1"/>
</dbReference>
<keyword evidence="6" id="KW-1185">Reference proteome</keyword>
<dbReference type="UniPathway" id="UPA00299"/>
<accession>A0A437JB67</accession>
<organism evidence="5 6">
    <name type="scientific">Sphingobium algorifonticola</name>
    <dbReference type="NCBI Taxonomy" id="2008318"/>
    <lineage>
        <taxon>Bacteria</taxon>
        <taxon>Pseudomonadati</taxon>
        <taxon>Pseudomonadota</taxon>
        <taxon>Alphaproteobacteria</taxon>
        <taxon>Sphingomonadales</taxon>
        <taxon>Sphingomonadaceae</taxon>
        <taxon>Sphingobium</taxon>
    </lineage>
</organism>
<comment type="caution">
    <text evidence="5">The sequence shown here is derived from an EMBL/GenBank/DDBJ whole genome shotgun (WGS) entry which is preliminary data.</text>
</comment>
<comment type="similarity">
    <text evidence="2 4">Belongs to the trehalose phosphatase family.</text>
</comment>
<evidence type="ECO:0000313" key="6">
    <source>
        <dbReference type="Proteomes" id="UP000282977"/>
    </source>
</evidence>
<dbReference type="Gene3D" id="3.30.70.1020">
    <property type="entry name" value="Trehalose-6-phosphate phosphatase related protein, domain 2"/>
    <property type="match status" value="1"/>
</dbReference>
<dbReference type="GO" id="GO:0005992">
    <property type="term" value="P:trehalose biosynthetic process"/>
    <property type="evidence" value="ECO:0007669"/>
    <property type="project" value="UniProtKB-UniPathway"/>
</dbReference>
<comment type="function">
    <text evidence="4">Removes the phosphate from trehalose 6-phosphate to produce free trehalose.</text>
</comment>
<evidence type="ECO:0000256" key="3">
    <source>
        <dbReference type="ARBA" id="ARBA00022801"/>
    </source>
</evidence>
<comment type="pathway">
    <text evidence="1 4">Glycan biosynthesis; trehalose biosynthesis.</text>
</comment>
<dbReference type="EMBL" id="RZUL01000001">
    <property type="protein sequence ID" value="RVT43166.1"/>
    <property type="molecule type" value="Genomic_DNA"/>
</dbReference>
<dbReference type="NCBIfam" id="TIGR01484">
    <property type="entry name" value="HAD-SF-IIB"/>
    <property type="match status" value="1"/>
</dbReference>
<proteinExistence type="inferred from homology"/>
<dbReference type="CDD" id="cd01627">
    <property type="entry name" value="HAD_TPP"/>
    <property type="match status" value="1"/>
</dbReference>
<dbReference type="GO" id="GO:0046872">
    <property type="term" value="F:metal ion binding"/>
    <property type="evidence" value="ECO:0007669"/>
    <property type="project" value="UniProtKB-KW"/>
</dbReference>
<dbReference type="InterPro" id="IPR044651">
    <property type="entry name" value="OTSB-like"/>
</dbReference>
<keyword evidence="3 4" id="KW-0378">Hydrolase</keyword>
<dbReference type="InterPro" id="IPR023214">
    <property type="entry name" value="HAD_sf"/>
</dbReference>
<dbReference type="SUPFAM" id="SSF56784">
    <property type="entry name" value="HAD-like"/>
    <property type="match status" value="1"/>
</dbReference>
<dbReference type="EC" id="3.1.3.12" evidence="4"/>
<dbReference type="PANTHER" id="PTHR43768:SF3">
    <property type="entry name" value="TREHALOSE 6-PHOSPHATE PHOSPHATASE"/>
    <property type="match status" value="1"/>
</dbReference>
<sequence length="253" mass="26730">MADIDMPPLPAPSPALMDRASLFLDFDGTLVPLTDVPEGVTVDPALLALLEQLHRVLEGRLAIVSGRSIAVLRDLFGLGGFRLAGSHGLELADPGQAPRAPARLAAVDAAQAALEAFVADRPGLLVERKTLSVALHFRLAPDQEAACRTLVERIVAETGLFLQTGKMLFELRPGGADKGSAIRAMMGQSPLNIGKPLFIGDDVTDEDGFAEAIALGGQGILVGPPRATFAQWRLEHVGAVKHYLTESVAYLSS</sequence>
<gene>
    <name evidence="5" type="primary">otsB</name>
    <name evidence="5" type="ORF">ENE74_00550</name>
</gene>
<dbReference type="AlphaFoldDB" id="A0A437JB67"/>
<dbReference type="Pfam" id="PF02358">
    <property type="entry name" value="Trehalose_PPase"/>
    <property type="match status" value="1"/>
</dbReference>
<dbReference type="Proteomes" id="UP000282977">
    <property type="component" value="Unassembled WGS sequence"/>
</dbReference>
<evidence type="ECO:0000313" key="5">
    <source>
        <dbReference type="EMBL" id="RVT43166.1"/>
    </source>
</evidence>
<reference evidence="5 6" key="1">
    <citation type="submission" date="2019-01" db="EMBL/GenBank/DDBJ databases">
        <authorList>
            <person name="Chen W.-M."/>
        </authorList>
    </citation>
    <scope>NUCLEOTIDE SEQUENCE [LARGE SCALE GENOMIC DNA]</scope>
    <source>
        <strain evidence="5 6">TLA-22</strain>
    </source>
</reference>
<protein>
    <recommendedName>
        <fullName evidence="4">Trehalose 6-phosphate phosphatase</fullName>
        <ecNumber evidence="4">3.1.3.12</ecNumber>
    </recommendedName>
</protein>
<evidence type="ECO:0000256" key="2">
    <source>
        <dbReference type="ARBA" id="ARBA00008770"/>
    </source>
</evidence>
<dbReference type="GO" id="GO:0004805">
    <property type="term" value="F:trehalose-phosphatase activity"/>
    <property type="evidence" value="ECO:0007669"/>
    <property type="project" value="UniProtKB-EC"/>
</dbReference>
<dbReference type="OrthoDB" id="9814913at2"/>
<dbReference type="Gene3D" id="3.40.50.1000">
    <property type="entry name" value="HAD superfamily/HAD-like"/>
    <property type="match status" value="1"/>
</dbReference>
<keyword evidence="4" id="KW-0479">Metal-binding</keyword>
<dbReference type="NCBIfam" id="TIGR00685">
    <property type="entry name" value="T6PP"/>
    <property type="match status" value="1"/>
</dbReference>
<name>A0A437JB67_9SPHN</name>
<evidence type="ECO:0000256" key="4">
    <source>
        <dbReference type="RuleBase" id="RU361117"/>
    </source>
</evidence>
<dbReference type="InterPro" id="IPR006379">
    <property type="entry name" value="HAD-SF_hydro_IIB"/>
</dbReference>
<evidence type="ECO:0000256" key="1">
    <source>
        <dbReference type="ARBA" id="ARBA00005199"/>
    </source>
</evidence>
<dbReference type="PANTHER" id="PTHR43768">
    <property type="entry name" value="TREHALOSE 6-PHOSPHATE PHOSPHATASE"/>
    <property type="match status" value="1"/>
</dbReference>
<dbReference type="InterPro" id="IPR003337">
    <property type="entry name" value="Trehalose_PPase"/>
</dbReference>
<dbReference type="InterPro" id="IPR036412">
    <property type="entry name" value="HAD-like_sf"/>
</dbReference>